<evidence type="ECO:0000313" key="2">
    <source>
        <dbReference type="RefSeq" id="XP_030984838.1"/>
    </source>
</evidence>
<proteinExistence type="predicted"/>
<evidence type="ECO:0000313" key="1">
    <source>
        <dbReference type="Proteomes" id="UP000515153"/>
    </source>
</evidence>
<dbReference type="RefSeq" id="XP_030984838.1">
    <property type="nucleotide sequence ID" value="XM_031124981.1"/>
</dbReference>
<dbReference type="GeneID" id="41959890"/>
<name>A0A6P8BC97_PYRGI</name>
<reference evidence="2" key="3">
    <citation type="submission" date="2025-08" db="UniProtKB">
        <authorList>
            <consortium name="RefSeq"/>
        </authorList>
    </citation>
    <scope>IDENTIFICATION</scope>
    <source>
        <strain evidence="2">NI907</strain>
    </source>
</reference>
<dbReference type="KEGG" id="pgri:PgNI_04940"/>
<reference evidence="2" key="1">
    <citation type="journal article" date="2019" name="Mol. Biol. Evol.">
        <title>Blast fungal genomes show frequent chromosomal changes, gene gains and losses, and effector gene turnover.</title>
        <authorList>
            <person name="Gomez Luciano L.B."/>
            <person name="Jason Tsai I."/>
            <person name="Chuma I."/>
            <person name="Tosa Y."/>
            <person name="Chen Y.H."/>
            <person name="Li J.Y."/>
            <person name="Li M.Y."/>
            <person name="Jade Lu M.Y."/>
            <person name="Nakayashiki H."/>
            <person name="Li W.H."/>
        </authorList>
    </citation>
    <scope>NUCLEOTIDE SEQUENCE</scope>
    <source>
        <strain evidence="2">NI907</strain>
    </source>
</reference>
<gene>
    <name evidence="2" type="ORF">PgNI_04940</name>
</gene>
<dbReference type="AlphaFoldDB" id="A0A6P8BC97"/>
<reference evidence="2" key="2">
    <citation type="submission" date="2019-10" db="EMBL/GenBank/DDBJ databases">
        <authorList>
            <consortium name="NCBI Genome Project"/>
        </authorList>
    </citation>
    <scope>NUCLEOTIDE SEQUENCE</scope>
    <source>
        <strain evidence="2">NI907</strain>
    </source>
</reference>
<organism evidence="1 2">
    <name type="scientific">Pyricularia grisea</name>
    <name type="common">Crabgrass-specific blast fungus</name>
    <name type="synonym">Magnaporthe grisea</name>
    <dbReference type="NCBI Taxonomy" id="148305"/>
    <lineage>
        <taxon>Eukaryota</taxon>
        <taxon>Fungi</taxon>
        <taxon>Dikarya</taxon>
        <taxon>Ascomycota</taxon>
        <taxon>Pezizomycotina</taxon>
        <taxon>Sordariomycetes</taxon>
        <taxon>Sordariomycetidae</taxon>
        <taxon>Magnaporthales</taxon>
        <taxon>Pyriculariaceae</taxon>
        <taxon>Pyricularia</taxon>
    </lineage>
</organism>
<protein>
    <submittedName>
        <fullName evidence="2">Uncharacterized protein</fullName>
    </submittedName>
</protein>
<sequence length="56" mass="6206">MIRYLPRFDVPGKSSRTAKPSGYPCHFSVIGREMILREILAAGEEASKGLLTHGFN</sequence>
<dbReference type="Proteomes" id="UP000515153">
    <property type="component" value="Unplaced"/>
</dbReference>
<accession>A0A6P8BC97</accession>
<keyword evidence="1" id="KW-1185">Reference proteome</keyword>